<proteinExistence type="predicted"/>
<organism evidence="1 2">
    <name type="scientific">Entomophthora muscae</name>
    <dbReference type="NCBI Taxonomy" id="34485"/>
    <lineage>
        <taxon>Eukaryota</taxon>
        <taxon>Fungi</taxon>
        <taxon>Fungi incertae sedis</taxon>
        <taxon>Zoopagomycota</taxon>
        <taxon>Entomophthoromycotina</taxon>
        <taxon>Entomophthoromycetes</taxon>
        <taxon>Entomophthorales</taxon>
        <taxon>Entomophthoraceae</taxon>
        <taxon>Entomophthora</taxon>
    </lineage>
</organism>
<keyword evidence="2" id="KW-1185">Reference proteome</keyword>
<name>A0ACC2RF47_9FUNG</name>
<reference evidence="1" key="1">
    <citation type="submission" date="2022-04" db="EMBL/GenBank/DDBJ databases">
        <title>Genome of the entomopathogenic fungus Entomophthora muscae.</title>
        <authorList>
            <person name="Elya C."/>
            <person name="Lovett B.R."/>
            <person name="Lee E."/>
            <person name="Macias A.M."/>
            <person name="Hajek A.E."/>
            <person name="De Bivort B.L."/>
            <person name="Kasson M.T."/>
            <person name="De Fine Licht H.H."/>
            <person name="Stajich J.E."/>
        </authorList>
    </citation>
    <scope>NUCLEOTIDE SEQUENCE</scope>
    <source>
        <strain evidence="1">Berkeley</strain>
    </source>
</reference>
<dbReference type="EMBL" id="QTSX02007341">
    <property type="protein sequence ID" value="KAJ9048703.1"/>
    <property type="molecule type" value="Genomic_DNA"/>
</dbReference>
<evidence type="ECO:0000313" key="2">
    <source>
        <dbReference type="Proteomes" id="UP001165960"/>
    </source>
</evidence>
<sequence>FGFYTPIAGRAASCQLSADHMANCQLPGACRQPPSQRLPTHPLPPPSQPAGRGQRTSHGGPVHPCWMGKLPN</sequence>
<accession>A0ACC2RF47</accession>
<feature type="non-terminal residue" evidence="1">
    <location>
        <position position="1"/>
    </location>
</feature>
<evidence type="ECO:0000313" key="1">
    <source>
        <dbReference type="EMBL" id="KAJ9048703.1"/>
    </source>
</evidence>
<protein>
    <submittedName>
        <fullName evidence="1">Uncharacterized protein</fullName>
    </submittedName>
</protein>
<comment type="caution">
    <text evidence="1">The sequence shown here is derived from an EMBL/GenBank/DDBJ whole genome shotgun (WGS) entry which is preliminary data.</text>
</comment>
<gene>
    <name evidence="1" type="ORF">DSO57_1032297</name>
</gene>
<dbReference type="Proteomes" id="UP001165960">
    <property type="component" value="Unassembled WGS sequence"/>
</dbReference>